<comment type="caution">
    <text evidence="2">The sequence shown here is derived from an EMBL/GenBank/DDBJ whole genome shotgun (WGS) entry which is preliminary data.</text>
</comment>
<evidence type="ECO:0000313" key="2">
    <source>
        <dbReference type="EMBL" id="GLK08424.1"/>
    </source>
</evidence>
<evidence type="ECO:0000313" key="3">
    <source>
        <dbReference type="Proteomes" id="UP001143474"/>
    </source>
</evidence>
<name>A0A9W6MBK3_9ACTN</name>
<organism evidence="2 3">
    <name type="scientific">Streptosporangium carneum</name>
    <dbReference type="NCBI Taxonomy" id="47481"/>
    <lineage>
        <taxon>Bacteria</taxon>
        <taxon>Bacillati</taxon>
        <taxon>Actinomycetota</taxon>
        <taxon>Actinomycetes</taxon>
        <taxon>Streptosporangiales</taxon>
        <taxon>Streptosporangiaceae</taxon>
        <taxon>Streptosporangium</taxon>
    </lineage>
</organism>
<sequence length="90" mass="9522">MSQTMTELDLITHSPDGESRGLIFRVGNVFPMLPTRHVLSAPATPAGDARPWGLRFLVLPPITAGAHEGQTRATSSSNPDGTAPEEIGTD</sequence>
<accession>A0A9W6MBK3</accession>
<feature type="compositionally biased region" description="Polar residues" evidence="1">
    <location>
        <begin position="71"/>
        <end position="80"/>
    </location>
</feature>
<proteinExistence type="predicted"/>
<dbReference type="EMBL" id="BSEV01000002">
    <property type="protein sequence ID" value="GLK08424.1"/>
    <property type="molecule type" value="Genomic_DNA"/>
</dbReference>
<evidence type="ECO:0000256" key="1">
    <source>
        <dbReference type="SAM" id="MobiDB-lite"/>
    </source>
</evidence>
<feature type="region of interest" description="Disordered" evidence="1">
    <location>
        <begin position="65"/>
        <end position="90"/>
    </location>
</feature>
<keyword evidence="3" id="KW-1185">Reference proteome</keyword>
<dbReference type="AlphaFoldDB" id="A0A9W6MBK3"/>
<reference evidence="2" key="2">
    <citation type="submission" date="2023-01" db="EMBL/GenBank/DDBJ databases">
        <authorList>
            <person name="Sun Q."/>
            <person name="Evtushenko L."/>
        </authorList>
    </citation>
    <scope>NUCLEOTIDE SEQUENCE</scope>
    <source>
        <strain evidence="2">VKM Ac-2007</strain>
    </source>
</reference>
<dbReference type="Proteomes" id="UP001143474">
    <property type="component" value="Unassembled WGS sequence"/>
</dbReference>
<protein>
    <submittedName>
        <fullName evidence="2">Uncharacterized protein</fullName>
    </submittedName>
</protein>
<gene>
    <name evidence="2" type="ORF">GCM10017600_18290</name>
</gene>
<dbReference type="RefSeq" id="WP_271216913.1">
    <property type="nucleotide sequence ID" value="NZ_BAAAVD010000044.1"/>
</dbReference>
<reference evidence="2" key="1">
    <citation type="journal article" date="2014" name="Int. J. Syst. Evol. Microbiol.">
        <title>Complete genome sequence of Corynebacterium casei LMG S-19264T (=DSM 44701T), isolated from a smear-ripened cheese.</title>
        <authorList>
            <consortium name="US DOE Joint Genome Institute (JGI-PGF)"/>
            <person name="Walter F."/>
            <person name="Albersmeier A."/>
            <person name="Kalinowski J."/>
            <person name="Ruckert C."/>
        </authorList>
    </citation>
    <scope>NUCLEOTIDE SEQUENCE</scope>
    <source>
        <strain evidence="2">VKM Ac-2007</strain>
    </source>
</reference>